<dbReference type="PANTHER" id="PTHR37936">
    <property type="entry name" value="TRANSPOSASE INSC FOR INSERTION ELEMENT IS2A-RELATED"/>
    <property type="match status" value="1"/>
</dbReference>
<dbReference type="EMBL" id="JAHTGR010000037">
    <property type="protein sequence ID" value="MBV6325550.1"/>
    <property type="molecule type" value="Genomic_DNA"/>
</dbReference>
<sequence length="124" mass="13080">MDTEVESGNRRGRPNYSPEFKHRLAVAACERGVSVSKLAQDHGINTNMLFKWRRDLRAGLLTGPATSETRLLPVVLKPSSPSAKPASGAASGGSIEITIADATVRVCAGADAALLLLVLQSLRA</sequence>
<protein>
    <submittedName>
        <fullName evidence="1">Transposase</fullName>
    </submittedName>
</protein>
<dbReference type="InterPro" id="IPR002514">
    <property type="entry name" value="Transposase_8"/>
</dbReference>
<organism evidence="1 3">
    <name type="scientific">Duganella violaceipulchra</name>
    <dbReference type="NCBI Taxonomy" id="2849652"/>
    <lineage>
        <taxon>Bacteria</taxon>
        <taxon>Pseudomonadati</taxon>
        <taxon>Pseudomonadota</taxon>
        <taxon>Betaproteobacteria</taxon>
        <taxon>Burkholderiales</taxon>
        <taxon>Oxalobacteraceae</taxon>
        <taxon>Telluria group</taxon>
        <taxon>Duganella</taxon>
    </lineage>
</organism>
<dbReference type="RefSeq" id="WP_217946459.1">
    <property type="nucleotide sequence ID" value="NZ_JAHTGR010000037.1"/>
</dbReference>
<reference evidence="2" key="2">
    <citation type="submission" date="2022-03" db="EMBL/GenBank/DDBJ databases">
        <title>Genome Encyclopedia of Bacteria and Archaea VI: Functional Genomics of Type Strains.</title>
        <authorList>
            <person name="Whitman W."/>
        </authorList>
    </citation>
    <scope>NUCLEOTIDE SEQUENCE</scope>
    <source>
        <strain evidence="2">HSC-15S17</strain>
    </source>
</reference>
<accession>A0AA41HG78</accession>
<keyword evidence="4" id="KW-1185">Reference proteome</keyword>
<reference evidence="1" key="1">
    <citation type="submission" date="2021-07" db="EMBL/GenBank/DDBJ databases">
        <title>Characterization of violacein-producing bacteria and related species.</title>
        <authorList>
            <person name="Wilson H.S."/>
            <person name="De Leon M.E."/>
        </authorList>
    </citation>
    <scope>NUCLEOTIDE SEQUENCE</scope>
    <source>
        <strain evidence="1">HSC-15S17</strain>
    </source>
</reference>
<evidence type="ECO:0000313" key="1">
    <source>
        <dbReference type="EMBL" id="MBV6325550.1"/>
    </source>
</evidence>
<name>A0AA41HG78_9BURK</name>
<proteinExistence type="predicted"/>
<dbReference type="GO" id="GO:0003677">
    <property type="term" value="F:DNA binding"/>
    <property type="evidence" value="ECO:0007669"/>
    <property type="project" value="InterPro"/>
</dbReference>
<evidence type="ECO:0000313" key="2">
    <source>
        <dbReference type="EMBL" id="MCP2012699.1"/>
    </source>
</evidence>
<evidence type="ECO:0000313" key="3">
    <source>
        <dbReference type="Proteomes" id="UP001155901"/>
    </source>
</evidence>
<dbReference type="AlphaFoldDB" id="A0AA41HG78"/>
<dbReference type="GO" id="GO:0006313">
    <property type="term" value="P:DNA transposition"/>
    <property type="evidence" value="ECO:0007669"/>
    <property type="project" value="InterPro"/>
</dbReference>
<dbReference type="EMBL" id="JALJZU010000027">
    <property type="protein sequence ID" value="MCP2012699.1"/>
    <property type="molecule type" value="Genomic_DNA"/>
</dbReference>
<dbReference type="NCBIfam" id="NF047595">
    <property type="entry name" value="IS66_ISRel24_TnpA"/>
    <property type="match status" value="1"/>
</dbReference>
<gene>
    <name evidence="1" type="ORF">KVP70_32055</name>
    <name evidence="2" type="ORF">L1274_006470</name>
</gene>
<dbReference type="Proteomes" id="UP001155901">
    <property type="component" value="Unassembled WGS sequence"/>
</dbReference>
<dbReference type="Proteomes" id="UP001162889">
    <property type="component" value="Unassembled WGS sequence"/>
</dbReference>
<comment type="caution">
    <text evidence="1">The sequence shown here is derived from an EMBL/GenBank/DDBJ whole genome shotgun (WGS) entry which is preliminary data.</text>
</comment>
<dbReference type="PANTHER" id="PTHR37936:SF3">
    <property type="entry name" value="TRANSPOSASE INSC FOR INSERTION ELEMENT IS2A-RELATED"/>
    <property type="match status" value="1"/>
</dbReference>
<dbReference type="Pfam" id="PF01527">
    <property type="entry name" value="HTH_Tnp_1"/>
    <property type="match status" value="1"/>
</dbReference>
<evidence type="ECO:0000313" key="4">
    <source>
        <dbReference type="Proteomes" id="UP001162889"/>
    </source>
</evidence>
<dbReference type="GO" id="GO:0004803">
    <property type="term" value="F:transposase activity"/>
    <property type="evidence" value="ECO:0007669"/>
    <property type="project" value="InterPro"/>
</dbReference>